<reference evidence="1 2" key="1">
    <citation type="submission" date="2018-11" db="EMBL/GenBank/DDBJ databases">
        <title>Genomic Encyclopedia of Type Strains, Phase IV (KMG-IV): sequencing the most valuable type-strain genomes for metagenomic binning, comparative biology and taxonomic classification.</title>
        <authorList>
            <person name="Goeker M."/>
        </authorList>
    </citation>
    <scope>NUCLEOTIDE SEQUENCE [LARGE SCALE GENOMIC DNA]</scope>
    <source>
        <strain evidence="1 2">DSM 104731</strain>
    </source>
</reference>
<protein>
    <submittedName>
        <fullName evidence="1">Uncharacterized protein</fullName>
    </submittedName>
</protein>
<dbReference type="RefSeq" id="WP_170162708.1">
    <property type="nucleotide sequence ID" value="NZ_RKQK01000002.1"/>
</dbReference>
<dbReference type="Proteomes" id="UP000269689">
    <property type="component" value="Unassembled WGS sequence"/>
</dbReference>
<dbReference type="EMBL" id="RKQK01000002">
    <property type="protein sequence ID" value="RPE66983.1"/>
    <property type="molecule type" value="Genomic_DNA"/>
</dbReference>
<evidence type="ECO:0000313" key="1">
    <source>
        <dbReference type="EMBL" id="RPE66983.1"/>
    </source>
</evidence>
<proteinExistence type="predicted"/>
<organism evidence="1 2">
    <name type="scientific">Pacificibacter maritimus</name>
    <dbReference type="NCBI Taxonomy" id="762213"/>
    <lineage>
        <taxon>Bacteria</taxon>
        <taxon>Pseudomonadati</taxon>
        <taxon>Pseudomonadota</taxon>
        <taxon>Alphaproteobacteria</taxon>
        <taxon>Rhodobacterales</taxon>
        <taxon>Roseobacteraceae</taxon>
        <taxon>Pacificibacter</taxon>
    </lineage>
</organism>
<gene>
    <name evidence="1" type="ORF">EDD53_1387</name>
</gene>
<evidence type="ECO:0000313" key="2">
    <source>
        <dbReference type="Proteomes" id="UP000269689"/>
    </source>
</evidence>
<name>A0A3N4U8B6_9RHOB</name>
<comment type="caution">
    <text evidence="1">The sequence shown here is derived from an EMBL/GenBank/DDBJ whole genome shotgun (WGS) entry which is preliminary data.</text>
</comment>
<sequence>MLSRGLSKAAEMPSIIIFTAVPNFDSDMRKLSLKGSAWISLSSRKRCKDIDTPTIVGELHQERSASFGLSVALRKMKTTRRSPKISCTTHPLEYRALYNQFRRLRSATKA</sequence>
<keyword evidence="2" id="KW-1185">Reference proteome</keyword>
<dbReference type="AlphaFoldDB" id="A0A3N4U8B6"/>
<accession>A0A3N4U8B6</accession>